<keyword evidence="2" id="KW-0963">Cytoplasm</keyword>
<dbReference type="InterPro" id="IPR028021">
    <property type="entry name" value="Katanin_C-terminal"/>
</dbReference>
<dbReference type="AlphaFoldDB" id="A0A2G9TL00"/>
<proteinExistence type="predicted"/>
<dbReference type="Proteomes" id="UP000230423">
    <property type="component" value="Unassembled WGS sequence"/>
</dbReference>
<evidence type="ECO:0000256" key="3">
    <source>
        <dbReference type="ARBA" id="ARBA00023212"/>
    </source>
</evidence>
<comment type="subcellular location">
    <subcellularLocation>
        <location evidence="1">Cytoplasm</location>
        <location evidence="1">Cytoskeleton</location>
    </subcellularLocation>
</comment>
<dbReference type="GO" id="GO:0008017">
    <property type="term" value="F:microtubule binding"/>
    <property type="evidence" value="ECO:0007669"/>
    <property type="project" value="InterPro"/>
</dbReference>
<dbReference type="EMBL" id="KZ360764">
    <property type="protein sequence ID" value="PIO58548.1"/>
    <property type="molecule type" value="Genomic_DNA"/>
</dbReference>
<dbReference type="OrthoDB" id="10251605at2759"/>
<feature type="domain" description="Katanin p80 subunit C-terminal" evidence="4">
    <location>
        <begin position="8"/>
        <end position="110"/>
    </location>
</feature>
<gene>
    <name evidence="5" type="ORF">TELCIR_20013</name>
</gene>
<name>A0A2G9TL00_TELCI</name>
<keyword evidence="3" id="KW-0206">Cytoskeleton</keyword>
<evidence type="ECO:0000256" key="1">
    <source>
        <dbReference type="ARBA" id="ARBA00004245"/>
    </source>
</evidence>
<evidence type="ECO:0000313" key="6">
    <source>
        <dbReference type="Proteomes" id="UP000230423"/>
    </source>
</evidence>
<accession>A0A2G9TL00</accession>
<sequence>MLKDGLFADESAVAVMLRMFNETKRWDINICSMYLPKLKEFLQDTTLPESCRQVALSSLQCIATGLIDSLRNCARAPVSSIGVDVAAEERKKKADSCIEELKDLRDRRDHFYRKLSQEEVYRLDAIMVFLKPL</sequence>
<evidence type="ECO:0000256" key="2">
    <source>
        <dbReference type="ARBA" id="ARBA00022490"/>
    </source>
</evidence>
<dbReference type="Pfam" id="PF13925">
    <property type="entry name" value="Katanin_con80"/>
    <property type="match status" value="1"/>
</dbReference>
<protein>
    <recommendedName>
        <fullName evidence="4">Katanin p80 subunit C-terminal domain-containing protein</fullName>
    </recommendedName>
</protein>
<reference evidence="5 6" key="1">
    <citation type="submission" date="2015-09" db="EMBL/GenBank/DDBJ databases">
        <title>Draft genome of the parasitic nematode Teladorsagia circumcincta isolate WARC Sus (inbred).</title>
        <authorList>
            <person name="Mitreva M."/>
        </authorList>
    </citation>
    <scope>NUCLEOTIDE SEQUENCE [LARGE SCALE GENOMIC DNA]</scope>
    <source>
        <strain evidence="5 6">S</strain>
    </source>
</reference>
<evidence type="ECO:0000313" key="5">
    <source>
        <dbReference type="EMBL" id="PIO58548.1"/>
    </source>
</evidence>
<dbReference type="GO" id="GO:0005856">
    <property type="term" value="C:cytoskeleton"/>
    <property type="evidence" value="ECO:0007669"/>
    <property type="project" value="UniProtKB-SubCell"/>
</dbReference>
<organism evidence="5 6">
    <name type="scientific">Teladorsagia circumcincta</name>
    <name type="common">Brown stomach worm</name>
    <name type="synonym">Ostertagia circumcincta</name>
    <dbReference type="NCBI Taxonomy" id="45464"/>
    <lineage>
        <taxon>Eukaryota</taxon>
        <taxon>Metazoa</taxon>
        <taxon>Ecdysozoa</taxon>
        <taxon>Nematoda</taxon>
        <taxon>Chromadorea</taxon>
        <taxon>Rhabditida</taxon>
        <taxon>Rhabditina</taxon>
        <taxon>Rhabditomorpha</taxon>
        <taxon>Strongyloidea</taxon>
        <taxon>Trichostrongylidae</taxon>
        <taxon>Teladorsagia</taxon>
    </lineage>
</organism>
<keyword evidence="6" id="KW-1185">Reference proteome</keyword>
<evidence type="ECO:0000259" key="4">
    <source>
        <dbReference type="Pfam" id="PF13925"/>
    </source>
</evidence>